<comment type="caution">
    <text evidence="1">The sequence shown here is derived from an EMBL/GenBank/DDBJ whole genome shotgun (WGS) entry which is preliminary data.</text>
</comment>
<accession>A0A2A6F9F5</accession>
<name>A0A2A6F9F5_9HYPH</name>
<gene>
    <name evidence="1" type="ORF">CN311_25115</name>
</gene>
<dbReference type="EMBL" id="NWQG01000189">
    <property type="protein sequence ID" value="PDQ18383.1"/>
    <property type="molecule type" value="Genomic_DNA"/>
</dbReference>
<protein>
    <submittedName>
        <fullName evidence="1">Uncharacterized protein</fullName>
    </submittedName>
</protein>
<evidence type="ECO:0000313" key="1">
    <source>
        <dbReference type="EMBL" id="PDQ18383.1"/>
    </source>
</evidence>
<proteinExistence type="predicted"/>
<organism evidence="1 2">
    <name type="scientific">Mesorhizobium sanjuanii</name>
    <dbReference type="NCBI Taxonomy" id="2037900"/>
    <lineage>
        <taxon>Bacteria</taxon>
        <taxon>Pseudomonadati</taxon>
        <taxon>Pseudomonadota</taxon>
        <taxon>Alphaproteobacteria</taxon>
        <taxon>Hyphomicrobiales</taxon>
        <taxon>Phyllobacteriaceae</taxon>
        <taxon>Mesorhizobium</taxon>
    </lineage>
</organism>
<reference evidence="1 2" key="1">
    <citation type="submission" date="2017-09" db="EMBL/GenBank/DDBJ databases">
        <title>Mesorhizobum sanjuanii sp. nov. isolated from nodules of Lotus tenuis in saline-alkaline lowlands of Flooding Pampa.</title>
        <authorList>
            <person name="Sannazzaro A.I."/>
            <person name="Torres Tejerizo G.A."/>
            <person name="Fontana F."/>
            <person name="Cumpa Velazquez L.M."/>
            <person name="Hansen L."/>
            <person name="Pistorio M."/>
            <person name="Estrella M.J."/>
        </authorList>
    </citation>
    <scope>NUCLEOTIDE SEQUENCE [LARGE SCALE GENOMIC DNA]</scope>
    <source>
        <strain evidence="1 2">BSA136</strain>
    </source>
</reference>
<keyword evidence="2" id="KW-1185">Reference proteome</keyword>
<dbReference type="AlphaFoldDB" id="A0A2A6F9F5"/>
<dbReference type="Proteomes" id="UP000219182">
    <property type="component" value="Unassembled WGS sequence"/>
</dbReference>
<evidence type="ECO:0000313" key="2">
    <source>
        <dbReference type="Proteomes" id="UP000219182"/>
    </source>
</evidence>
<sequence length="64" mass="7187">MVNILQVFLFVSYGTFDWHADALVAMAKTIAIRIMYLPRFVSNFALMNSIINGDCSSRQLITAS</sequence>